<dbReference type="eggNOG" id="ENOG5033BQV">
    <property type="taxonomic scope" value="Bacteria"/>
</dbReference>
<keyword evidence="2" id="KW-0472">Membrane</keyword>
<dbReference type="AlphaFoldDB" id="E6K0A3"/>
<evidence type="ECO:0000313" key="4">
    <source>
        <dbReference type="Proteomes" id="UP000004946"/>
    </source>
</evidence>
<feature type="region of interest" description="Disordered" evidence="1">
    <location>
        <begin position="152"/>
        <end position="190"/>
    </location>
</feature>
<gene>
    <name evidence="3" type="ORF">HMPREF0620_0299</name>
</gene>
<keyword evidence="4" id="KW-1185">Reference proteome</keyword>
<reference evidence="3 4" key="1">
    <citation type="submission" date="2010-12" db="EMBL/GenBank/DDBJ databases">
        <authorList>
            <person name="Muzny D."/>
            <person name="Qin X."/>
            <person name="Buhay C."/>
            <person name="Dugan-Rocha S."/>
            <person name="Ding Y."/>
            <person name="Chen G."/>
            <person name="Hawes A."/>
            <person name="Holder M."/>
            <person name="Jhangiani S."/>
            <person name="Johnson A."/>
            <person name="Khan Z."/>
            <person name="Li Z."/>
            <person name="Liu W."/>
            <person name="Liu X."/>
            <person name="Perez L."/>
            <person name="Shen H."/>
            <person name="Wang Q."/>
            <person name="Watt J."/>
            <person name="Xi L."/>
            <person name="Xin Y."/>
            <person name="Zhou J."/>
            <person name="Deng J."/>
            <person name="Jiang H."/>
            <person name="Liu Y."/>
            <person name="Qu J."/>
            <person name="Song X.-Z."/>
            <person name="Zhang L."/>
            <person name="Villasana D."/>
            <person name="Johnson A."/>
            <person name="Liu J."/>
            <person name="Liyanage D."/>
            <person name="Lorensuhewa L."/>
            <person name="Robinson T."/>
            <person name="Song A."/>
            <person name="Song B.-B."/>
            <person name="Dinh H."/>
            <person name="Thornton R."/>
            <person name="Coyle M."/>
            <person name="Francisco L."/>
            <person name="Jackson L."/>
            <person name="Javaid M."/>
            <person name="Korchina V."/>
            <person name="Kovar C."/>
            <person name="Mata R."/>
            <person name="Mathew T."/>
            <person name="Ngo R."/>
            <person name="Nguyen L."/>
            <person name="Nguyen N."/>
            <person name="Okwuonu G."/>
            <person name="Ongeri F."/>
            <person name="Pham C."/>
            <person name="Simmons D."/>
            <person name="Wilczek-Boney K."/>
            <person name="Hale W."/>
            <person name="Jakkamsetti A."/>
            <person name="Pham P."/>
            <person name="Ruth R."/>
            <person name="San Lucas F."/>
            <person name="Warren J."/>
            <person name="Zhang J."/>
            <person name="Zhao Z."/>
            <person name="Zhou C."/>
            <person name="Zhu D."/>
            <person name="Lee S."/>
            <person name="Bess C."/>
            <person name="Blankenburg K."/>
            <person name="Forbes L."/>
            <person name="Fu Q."/>
            <person name="Gubbala S."/>
            <person name="Hirani K."/>
            <person name="Jayaseelan J.C."/>
            <person name="Lara F."/>
            <person name="Munidasa M."/>
            <person name="Palculict T."/>
            <person name="Patil S."/>
            <person name="Pu L.-L."/>
            <person name="Saada N."/>
            <person name="Tang L."/>
            <person name="Weissenberger G."/>
            <person name="Zhu Y."/>
            <person name="Hemphill L."/>
            <person name="Shang Y."/>
            <person name="Youmans B."/>
            <person name="Ayvaz T."/>
            <person name="Ross M."/>
            <person name="Santibanez J."/>
            <person name="Aqrawi P."/>
            <person name="Gross S."/>
            <person name="Joshi V."/>
            <person name="Fowler G."/>
            <person name="Nazareth L."/>
            <person name="Reid J."/>
            <person name="Worley K."/>
            <person name="Petrosino J."/>
            <person name="Highlander S."/>
            <person name="Gibbs R."/>
        </authorList>
    </citation>
    <scope>NUCLEOTIDE SEQUENCE [LARGE SCALE GENOMIC DNA]</scope>
    <source>
        <strain evidence="3 4">DSM 10105</strain>
    </source>
</reference>
<accession>E6K0A3</accession>
<evidence type="ECO:0000256" key="2">
    <source>
        <dbReference type="SAM" id="Phobius"/>
    </source>
</evidence>
<organism evidence="3 4">
    <name type="scientific">Parascardovia denticolens DSM 10105 = JCM 12538</name>
    <dbReference type="NCBI Taxonomy" id="864564"/>
    <lineage>
        <taxon>Bacteria</taxon>
        <taxon>Bacillati</taxon>
        <taxon>Actinomycetota</taxon>
        <taxon>Actinomycetes</taxon>
        <taxon>Bifidobacteriales</taxon>
        <taxon>Bifidobacteriaceae</taxon>
        <taxon>Parascardovia</taxon>
    </lineage>
</organism>
<evidence type="ECO:0000256" key="1">
    <source>
        <dbReference type="SAM" id="MobiDB-lite"/>
    </source>
</evidence>
<dbReference type="EMBL" id="AEON01000001">
    <property type="protein sequence ID" value="EFT83294.1"/>
    <property type="molecule type" value="Genomic_DNA"/>
</dbReference>
<dbReference type="HOGENOM" id="CLU_107589_0_0_11"/>
<dbReference type="Proteomes" id="UP000004946">
    <property type="component" value="Chromosome"/>
</dbReference>
<dbReference type="Pfam" id="PF07006">
    <property type="entry name" value="DUF1310"/>
    <property type="match status" value="1"/>
</dbReference>
<comment type="caution">
    <text evidence="3">The sequence shown here is derived from an EMBL/GenBank/DDBJ whole genome shotgun (WGS) entry which is preliminary data.</text>
</comment>
<proteinExistence type="predicted"/>
<feature type="compositionally biased region" description="Basic and acidic residues" evidence="1">
    <location>
        <begin position="163"/>
        <end position="173"/>
    </location>
</feature>
<protein>
    <submittedName>
        <fullName evidence="3">Uncharacterized protein</fullName>
    </submittedName>
</protein>
<feature type="compositionally biased region" description="Basic and acidic residues" evidence="1">
    <location>
        <begin position="181"/>
        <end position="190"/>
    </location>
</feature>
<keyword evidence="2" id="KW-1133">Transmembrane helix</keyword>
<name>E6K0A3_PARDN</name>
<dbReference type="InterPro" id="IPR010738">
    <property type="entry name" value="DUF1310"/>
</dbReference>
<feature type="transmembrane region" description="Helical" evidence="2">
    <location>
        <begin position="20"/>
        <end position="43"/>
    </location>
</feature>
<sequence length="190" mass="21986">MVRMMDDRVASARKRRRKSYFALSLVIILFVMVGIPCGVYFHIQGRDRKFRQEMVQVVHSQEVGELIKKGLEEWDPHAFDGKGVINTYRIDDSSIRENPMGGVDFDAIVNDEKKFDVSFHVDRYFIGDDGYGPIKSDGADPSTELTDALEKRYGKGWSETDNAAEKYRKEHPQEFPTPQKKRADNNDEWF</sequence>
<keyword evidence="2" id="KW-0812">Transmembrane</keyword>
<evidence type="ECO:0000313" key="3">
    <source>
        <dbReference type="EMBL" id="EFT83294.1"/>
    </source>
</evidence>